<evidence type="ECO:0000313" key="2">
    <source>
        <dbReference type="Proteomes" id="UP001162031"/>
    </source>
</evidence>
<accession>A0AAV0USW9</accession>
<keyword evidence="2" id="KW-1185">Reference proteome</keyword>
<comment type="caution">
    <text evidence="1">The sequence shown here is derived from an EMBL/GenBank/DDBJ whole genome shotgun (WGS) entry which is preliminary data.</text>
</comment>
<dbReference type="EMBL" id="CANTFL010001342">
    <property type="protein sequence ID" value="CAI5737739.1"/>
    <property type="molecule type" value="Genomic_DNA"/>
</dbReference>
<dbReference type="Proteomes" id="UP001162031">
    <property type="component" value="Unassembled WGS sequence"/>
</dbReference>
<dbReference type="AlphaFoldDB" id="A0AAV0USW9"/>
<gene>
    <name evidence="1" type="ORF">HBR001_LOCUS7256</name>
</gene>
<sequence>MDTIASKVQFDIQTKAGTTGVRREAVQIGLSRFSGGTAQEYLQWTHEFRHIWTLKNWGREDAHLHLLVLLENEAREAYVDATAGVDIKDDDAYDLAYEMWARHFVPVDYSEQLEEEPFMFAKRRDETIALCYRRVRDLTRMMADLPSSAVTLSYEMLIRYFKRAMPSDWKLAYERSGIRPVTGHTLA</sequence>
<protein>
    <submittedName>
        <fullName evidence="1">Uncharacterized protein</fullName>
    </submittedName>
</protein>
<name>A0AAV0USW9_HYABA</name>
<reference evidence="1" key="1">
    <citation type="submission" date="2022-12" db="EMBL/GenBank/DDBJ databases">
        <authorList>
            <person name="Webb A."/>
        </authorList>
    </citation>
    <scope>NUCLEOTIDE SEQUENCE</scope>
    <source>
        <strain evidence="1">Hp1</strain>
    </source>
</reference>
<evidence type="ECO:0000313" key="1">
    <source>
        <dbReference type="EMBL" id="CAI5737739.1"/>
    </source>
</evidence>
<proteinExistence type="predicted"/>
<organism evidence="1 2">
    <name type="scientific">Hyaloperonospora brassicae</name>
    <name type="common">Brassica downy mildew</name>
    <name type="synonym">Peronospora brassicae</name>
    <dbReference type="NCBI Taxonomy" id="162125"/>
    <lineage>
        <taxon>Eukaryota</taxon>
        <taxon>Sar</taxon>
        <taxon>Stramenopiles</taxon>
        <taxon>Oomycota</taxon>
        <taxon>Peronosporomycetes</taxon>
        <taxon>Peronosporales</taxon>
        <taxon>Peronosporaceae</taxon>
        <taxon>Hyaloperonospora</taxon>
    </lineage>
</organism>